<evidence type="ECO:0000313" key="2">
    <source>
        <dbReference type="EMBL" id="TXN28083.1"/>
    </source>
</evidence>
<dbReference type="Pfam" id="PF01047">
    <property type="entry name" value="MarR"/>
    <property type="match status" value="1"/>
</dbReference>
<dbReference type="InterPro" id="IPR052526">
    <property type="entry name" value="HTH-type_Bedaq_tolerance"/>
</dbReference>
<gene>
    <name evidence="2" type="ORF">FVP33_18205</name>
</gene>
<dbReference type="AlphaFoldDB" id="A0A5C8UIE3"/>
<evidence type="ECO:0000259" key="1">
    <source>
        <dbReference type="PROSITE" id="PS50995"/>
    </source>
</evidence>
<feature type="domain" description="HTH marR-type" evidence="1">
    <location>
        <begin position="5"/>
        <end position="136"/>
    </location>
</feature>
<dbReference type="PROSITE" id="PS50995">
    <property type="entry name" value="HTH_MARR_2"/>
    <property type="match status" value="1"/>
</dbReference>
<dbReference type="PRINTS" id="PR00598">
    <property type="entry name" value="HTHMARR"/>
</dbReference>
<dbReference type="Gene3D" id="1.10.10.10">
    <property type="entry name" value="Winged helix-like DNA-binding domain superfamily/Winged helix DNA-binding domain"/>
    <property type="match status" value="1"/>
</dbReference>
<comment type="caution">
    <text evidence="2">The sequence shown here is derived from an EMBL/GenBank/DDBJ whole genome shotgun (WGS) entry which is preliminary data.</text>
</comment>
<dbReference type="InterPro" id="IPR000835">
    <property type="entry name" value="HTH_MarR-typ"/>
</dbReference>
<accession>A0A5C8UIE3</accession>
<dbReference type="InterPro" id="IPR036390">
    <property type="entry name" value="WH_DNA-bd_sf"/>
</dbReference>
<dbReference type="PANTHER" id="PTHR39515:SF2">
    <property type="entry name" value="HTH-TYPE TRANSCRIPTIONAL REGULATOR RV0880"/>
    <property type="match status" value="1"/>
</dbReference>
<dbReference type="EMBL" id="VRMG01000016">
    <property type="protein sequence ID" value="TXN28083.1"/>
    <property type="molecule type" value="Genomic_DNA"/>
</dbReference>
<keyword evidence="3" id="KW-1185">Reference proteome</keyword>
<dbReference type="InterPro" id="IPR036388">
    <property type="entry name" value="WH-like_DNA-bd_sf"/>
</dbReference>
<protein>
    <submittedName>
        <fullName evidence="2">MarR family transcriptional regulator</fullName>
    </submittedName>
</protein>
<organism evidence="2 3">
    <name type="scientific">Lacisediminihabitans profunda</name>
    <dbReference type="NCBI Taxonomy" id="2594790"/>
    <lineage>
        <taxon>Bacteria</taxon>
        <taxon>Bacillati</taxon>
        <taxon>Actinomycetota</taxon>
        <taxon>Actinomycetes</taxon>
        <taxon>Micrococcales</taxon>
        <taxon>Microbacteriaceae</taxon>
        <taxon>Lacisediminihabitans</taxon>
    </lineage>
</organism>
<dbReference type="RefSeq" id="WP_147785124.1">
    <property type="nucleotide sequence ID" value="NZ_VRMG01000016.1"/>
</dbReference>
<dbReference type="Proteomes" id="UP000321379">
    <property type="component" value="Unassembled WGS sequence"/>
</dbReference>
<name>A0A5C8UIE3_9MICO</name>
<dbReference type="SUPFAM" id="SSF46785">
    <property type="entry name" value="Winged helix' DNA-binding domain"/>
    <property type="match status" value="1"/>
</dbReference>
<dbReference type="PANTHER" id="PTHR39515">
    <property type="entry name" value="CONSERVED PROTEIN"/>
    <property type="match status" value="1"/>
</dbReference>
<dbReference type="SMART" id="SM00347">
    <property type="entry name" value="HTH_MARR"/>
    <property type="match status" value="1"/>
</dbReference>
<dbReference type="GO" id="GO:0003700">
    <property type="term" value="F:DNA-binding transcription factor activity"/>
    <property type="evidence" value="ECO:0007669"/>
    <property type="project" value="InterPro"/>
</dbReference>
<proteinExistence type="predicted"/>
<evidence type="ECO:0000313" key="3">
    <source>
        <dbReference type="Proteomes" id="UP000321379"/>
    </source>
</evidence>
<reference evidence="2 3" key="1">
    <citation type="submission" date="2019-08" db="EMBL/GenBank/DDBJ databases">
        <title>Bacterial whole genome sequence for Glaciihabitans sp. CHu50b-6-2.</title>
        <authorList>
            <person name="Jin L."/>
        </authorList>
    </citation>
    <scope>NUCLEOTIDE SEQUENCE [LARGE SCALE GENOMIC DNA]</scope>
    <source>
        <strain evidence="2 3">CHu50b-6-2</strain>
    </source>
</reference>
<sequence length="145" mass="15946">MPTERSRLLEDLIVSAHRLTRVAAQLTGSTTPAAVWRTLSILTTDGSLRVGDLARASRVTQPTMTKLVQHLAEEELVYRIADVDDSRAWLIAITPKGTTALENWRRELAEALSPVFADLTDDESTILEKAVAILQVHTSTTRKAA</sequence>